<evidence type="ECO:0000313" key="2">
    <source>
        <dbReference type="EMBL" id="ENY69438.1"/>
    </source>
</evidence>
<dbReference type="InterPro" id="IPR023214">
    <property type="entry name" value="HAD_sf"/>
</dbReference>
<dbReference type="PATRIC" id="fig|1188235.3.peg.361"/>
<dbReference type="GO" id="GO:0000287">
    <property type="term" value="F:magnesium ion binding"/>
    <property type="evidence" value="ECO:0007669"/>
    <property type="project" value="TreeGrafter"/>
</dbReference>
<dbReference type="PANTHER" id="PTHR10000">
    <property type="entry name" value="PHOSPHOSERINE PHOSPHATASE"/>
    <property type="match status" value="1"/>
</dbReference>
<comment type="caution">
    <text evidence="2">The sequence shown here is derived from an EMBL/GenBank/DDBJ whole genome shotgun (WGS) entry which is preliminary data.</text>
</comment>
<evidence type="ECO:0000313" key="3">
    <source>
        <dbReference type="Proteomes" id="UP000013220"/>
    </source>
</evidence>
<sequence length="272" mass="30768">MKNLVKKAKIYFLDLDGTFIDKVNGYETISEKNILTAKKVNLSKPVIFSTGRGNTEYTMNIAQQVGSEYVVCLNGALVVDKNNKEVYRKEMPKDIVLNVIEEFKKHNMCIYINGIKNMYHSGNFEGVLVKEWSKENPKFNYNDIDNNGPFSKLLVFGLSIEKTKELHKYLSKKYPELAFYLVSNGYTIEVGPNDANKGIANKFVCELLNIDPKDAMHIGDSANDMPTKYHLGYFVCMGSSQEHVKAIAHCVGPDYSNSGLSTVLEELEELKY</sequence>
<dbReference type="RefSeq" id="WP_004420570.1">
    <property type="nucleotide sequence ID" value="NZ_AORH01000025.1"/>
</dbReference>
<accession>N9VCM0</accession>
<dbReference type="STRING" id="1188235.MBVG_3460"/>
<evidence type="ECO:0000256" key="1">
    <source>
        <dbReference type="ARBA" id="ARBA00001946"/>
    </source>
</evidence>
<comment type="cofactor">
    <cofactor evidence="1">
        <name>Mg(2+)</name>
        <dbReference type="ChEBI" id="CHEBI:18420"/>
    </cofactor>
</comment>
<protein>
    <submittedName>
        <fullName evidence="2">Uncharacterized protein</fullName>
    </submittedName>
</protein>
<keyword evidence="3" id="KW-1185">Reference proteome</keyword>
<organism evidence="2 3">
    <name type="scientific">Mycoplasmopsis bovigenitalium 51080</name>
    <dbReference type="NCBI Taxonomy" id="1188235"/>
    <lineage>
        <taxon>Bacteria</taxon>
        <taxon>Bacillati</taxon>
        <taxon>Mycoplasmatota</taxon>
        <taxon>Mycoplasmoidales</taxon>
        <taxon>Metamycoplasmataceae</taxon>
        <taxon>Mycoplasmopsis</taxon>
    </lineage>
</organism>
<dbReference type="GO" id="GO:0005829">
    <property type="term" value="C:cytosol"/>
    <property type="evidence" value="ECO:0007669"/>
    <property type="project" value="TreeGrafter"/>
</dbReference>
<name>N9VCM0_9BACT</name>
<dbReference type="OrthoDB" id="399923at2"/>
<dbReference type="InterPro" id="IPR006379">
    <property type="entry name" value="HAD-SF_hydro_IIB"/>
</dbReference>
<dbReference type="EMBL" id="AORH01000025">
    <property type="protein sequence ID" value="ENY69438.1"/>
    <property type="molecule type" value="Genomic_DNA"/>
</dbReference>
<dbReference type="Gene3D" id="3.40.50.1000">
    <property type="entry name" value="HAD superfamily/HAD-like"/>
    <property type="match status" value="1"/>
</dbReference>
<dbReference type="GO" id="GO:0016791">
    <property type="term" value="F:phosphatase activity"/>
    <property type="evidence" value="ECO:0007669"/>
    <property type="project" value="TreeGrafter"/>
</dbReference>
<dbReference type="SUPFAM" id="SSF56784">
    <property type="entry name" value="HAD-like"/>
    <property type="match status" value="1"/>
</dbReference>
<dbReference type="Proteomes" id="UP000013220">
    <property type="component" value="Unassembled WGS sequence"/>
</dbReference>
<dbReference type="NCBIfam" id="TIGR01484">
    <property type="entry name" value="HAD-SF-IIB"/>
    <property type="match status" value="1"/>
</dbReference>
<dbReference type="AlphaFoldDB" id="N9VCM0"/>
<dbReference type="InterPro" id="IPR036412">
    <property type="entry name" value="HAD-like_sf"/>
</dbReference>
<dbReference type="eggNOG" id="COG0561">
    <property type="taxonomic scope" value="Bacteria"/>
</dbReference>
<dbReference type="PANTHER" id="PTHR10000:SF8">
    <property type="entry name" value="HAD SUPERFAMILY HYDROLASE-LIKE, TYPE 3"/>
    <property type="match status" value="1"/>
</dbReference>
<reference evidence="2 3" key="1">
    <citation type="journal article" date="2013" name="Genome Announc.">
        <title>Draft Genome Sequences of Mycoplasma alkalescens, Mycoplasma arginini, and Mycoplasma bovigenitalium, Three Species with Equivocal Pathogenic Status for Cattle.</title>
        <authorList>
            <person name="Manso-Silvan L."/>
            <person name="Tardy F."/>
            <person name="Baranowski E."/>
            <person name="Barre A."/>
            <person name="Blanchard A."/>
            <person name="Breton M."/>
            <person name="Couture C."/>
            <person name="Citti C."/>
            <person name="Dordet-Frisoni E."/>
            <person name="Dupuy V."/>
            <person name="Gaurivaud P."/>
            <person name="Jacob D."/>
            <person name="Lemaitre C."/>
            <person name="Nikolski M."/>
            <person name="Nouvel L.X."/>
            <person name="Poumarat F."/>
            <person name="Thebault P."/>
            <person name="Theil S."/>
            <person name="Thiaucourt F."/>
            <person name="Sirand-Pugnet P."/>
        </authorList>
    </citation>
    <scope>NUCLEOTIDE SEQUENCE [LARGE SCALE GENOMIC DNA]</scope>
    <source>
        <strain evidence="2 3">51080</strain>
    </source>
</reference>
<gene>
    <name evidence="2" type="ORF">MBVG_3460</name>
</gene>
<dbReference type="Pfam" id="PF08282">
    <property type="entry name" value="Hydrolase_3"/>
    <property type="match status" value="1"/>
</dbReference>
<proteinExistence type="predicted"/>
<dbReference type="Gene3D" id="3.30.1240.10">
    <property type="match status" value="1"/>
</dbReference>